<protein>
    <recommendedName>
        <fullName evidence="4">PepSY domain-containing protein</fullName>
    </recommendedName>
</protein>
<feature type="signal peptide" evidence="1">
    <location>
        <begin position="1"/>
        <end position="19"/>
    </location>
</feature>
<evidence type="ECO:0000256" key="1">
    <source>
        <dbReference type="SAM" id="SignalP"/>
    </source>
</evidence>
<name>A0AAE3EU03_9FLAO</name>
<evidence type="ECO:0000313" key="3">
    <source>
        <dbReference type="Proteomes" id="UP001200642"/>
    </source>
</evidence>
<dbReference type="Proteomes" id="UP001200642">
    <property type="component" value="Unassembled WGS sequence"/>
</dbReference>
<sequence>MKNLLFAAALSLGTLTAFAQDDIDNTQSEATEVIATAQDGFNEITSSDVPQAVSDALAKDHPDVKISKAFVNDKGQYKLEVAKEDGTTTELYADSEGNWIDM</sequence>
<evidence type="ECO:0000313" key="2">
    <source>
        <dbReference type="EMBL" id="MCG2460219.1"/>
    </source>
</evidence>
<feature type="chain" id="PRO_5042148521" description="PepSY domain-containing protein" evidence="1">
    <location>
        <begin position="20"/>
        <end position="102"/>
    </location>
</feature>
<organism evidence="2 3">
    <name type="scientific">Cerina litoralis</name>
    <dbReference type="NCBI Taxonomy" id="2874477"/>
    <lineage>
        <taxon>Bacteria</taxon>
        <taxon>Pseudomonadati</taxon>
        <taxon>Bacteroidota</taxon>
        <taxon>Flavobacteriia</taxon>
        <taxon>Flavobacteriales</taxon>
        <taxon>Flavobacteriaceae</taxon>
        <taxon>Cerina</taxon>
    </lineage>
</organism>
<dbReference type="Gene3D" id="3.40.1420.30">
    <property type="match status" value="1"/>
</dbReference>
<evidence type="ECO:0008006" key="4">
    <source>
        <dbReference type="Google" id="ProtNLM"/>
    </source>
</evidence>
<dbReference type="SUPFAM" id="SSF160574">
    <property type="entry name" value="BT0923-like"/>
    <property type="match status" value="1"/>
</dbReference>
<accession>A0AAE3EU03</accession>
<comment type="caution">
    <text evidence="2">The sequence shown here is derived from an EMBL/GenBank/DDBJ whole genome shotgun (WGS) entry which is preliminary data.</text>
</comment>
<proteinExistence type="predicted"/>
<gene>
    <name evidence="2" type="ORF">K8352_05625</name>
</gene>
<dbReference type="RefSeq" id="WP_317901361.1">
    <property type="nucleotide sequence ID" value="NZ_JAIRBC010000006.1"/>
</dbReference>
<keyword evidence="1" id="KW-0732">Signal</keyword>
<reference evidence="2" key="1">
    <citation type="submission" date="2023-02" db="EMBL/GenBank/DDBJ databases">
        <title>Genome of Flavobacteriaceae gen. nov. sp. strain F89.</title>
        <authorList>
            <person name="Wang Y."/>
        </authorList>
    </citation>
    <scope>NUCLEOTIDE SEQUENCE</scope>
    <source>
        <strain evidence="2">F89</strain>
    </source>
</reference>
<keyword evidence="3" id="KW-1185">Reference proteome</keyword>
<dbReference type="AlphaFoldDB" id="A0AAE3EU03"/>
<dbReference type="EMBL" id="JAIRBC010000006">
    <property type="protein sequence ID" value="MCG2460219.1"/>
    <property type="molecule type" value="Genomic_DNA"/>
</dbReference>